<dbReference type="Proteomes" id="UP000076727">
    <property type="component" value="Unassembled WGS sequence"/>
</dbReference>
<gene>
    <name evidence="2" type="ORF">DAEQUDRAFT_749183</name>
</gene>
<evidence type="ECO:0000313" key="2">
    <source>
        <dbReference type="EMBL" id="KZT72859.1"/>
    </source>
</evidence>
<evidence type="ECO:0000313" key="3">
    <source>
        <dbReference type="Proteomes" id="UP000076727"/>
    </source>
</evidence>
<organism evidence="2 3">
    <name type="scientific">Daedalea quercina L-15889</name>
    <dbReference type="NCBI Taxonomy" id="1314783"/>
    <lineage>
        <taxon>Eukaryota</taxon>
        <taxon>Fungi</taxon>
        <taxon>Dikarya</taxon>
        <taxon>Basidiomycota</taxon>
        <taxon>Agaricomycotina</taxon>
        <taxon>Agaricomycetes</taxon>
        <taxon>Polyporales</taxon>
        <taxon>Fomitopsis</taxon>
    </lineage>
</organism>
<proteinExistence type="predicted"/>
<dbReference type="EMBL" id="KV429039">
    <property type="protein sequence ID" value="KZT72859.1"/>
    <property type="molecule type" value="Genomic_DNA"/>
</dbReference>
<accession>A0A165T317</accession>
<evidence type="ECO:0000256" key="1">
    <source>
        <dbReference type="SAM" id="MobiDB-lite"/>
    </source>
</evidence>
<name>A0A165T317_9APHY</name>
<protein>
    <submittedName>
        <fullName evidence="2">Uncharacterized protein</fullName>
    </submittedName>
</protein>
<reference evidence="2 3" key="1">
    <citation type="journal article" date="2016" name="Mol. Biol. Evol.">
        <title>Comparative Genomics of Early-Diverging Mushroom-Forming Fungi Provides Insights into the Origins of Lignocellulose Decay Capabilities.</title>
        <authorList>
            <person name="Nagy L.G."/>
            <person name="Riley R."/>
            <person name="Tritt A."/>
            <person name="Adam C."/>
            <person name="Daum C."/>
            <person name="Floudas D."/>
            <person name="Sun H."/>
            <person name="Yadav J.S."/>
            <person name="Pangilinan J."/>
            <person name="Larsson K.H."/>
            <person name="Matsuura K."/>
            <person name="Barry K."/>
            <person name="Labutti K."/>
            <person name="Kuo R."/>
            <person name="Ohm R.A."/>
            <person name="Bhattacharya S.S."/>
            <person name="Shirouzu T."/>
            <person name="Yoshinaga Y."/>
            <person name="Martin F.M."/>
            <person name="Grigoriev I.V."/>
            <person name="Hibbett D.S."/>
        </authorList>
    </citation>
    <scope>NUCLEOTIDE SEQUENCE [LARGE SCALE GENOMIC DNA]</scope>
    <source>
        <strain evidence="2 3">L-15889</strain>
    </source>
</reference>
<sequence>MEASGSEIRFGMGGRGRDGVARSGSGWTHRADILGRSARSGANAGSQWKPCPPSDWGPAARIPVPPLPFEHPYHTPRVPAQACTALQPPRHSFASPYRNQCSPPPTALTSSVRITAPLRSTVHSTIPPQARVTARLYRASLGYSPELTFLPDLLETYSFLVLTLLLR</sequence>
<feature type="region of interest" description="Disordered" evidence="1">
    <location>
        <begin position="1"/>
        <end position="26"/>
    </location>
</feature>
<keyword evidence="3" id="KW-1185">Reference proteome</keyword>
<feature type="region of interest" description="Disordered" evidence="1">
    <location>
        <begin position="38"/>
        <end position="59"/>
    </location>
</feature>
<dbReference type="AlphaFoldDB" id="A0A165T317"/>